<feature type="binding site" evidence="8">
    <location>
        <begin position="183"/>
        <end position="188"/>
    </location>
    <ligand>
        <name>ATP</name>
        <dbReference type="ChEBI" id="CHEBI:30616"/>
    </ligand>
</feature>
<dbReference type="GO" id="GO:0070062">
    <property type="term" value="C:extracellular exosome"/>
    <property type="evidence" value="ECO:0007669"/>
    <property type="project" value="UniProtKB-ARBA"/>
</dbReference>
<dbReference type="GO" id="GO:0005524">
    <property type="term" value="F:ATP binding"/>
    <property type="evidence" value="ECO:0007669"/>
    <property type="project" value="UniProtKB-UniRule"/>
</dbReference>
<dbReference type="InterPro" id="IPR036621">
    <property type="entry name" value="Anticodon-bd_dom_sf"/>
</dbReference>
<dbReference type="Gene3D" id="3.40.50.800">
    <property type="entry name" value="Anticodon-binding domain"/>
    <property type="match status" value="1"/>
</dbReference>
<evidence type="ECO:0000256" key="1">
    <source>
        <dbReference type="ARBA" id="ARBA00008226"/>
    </source>
</evidence>
<feature type="binding site" evidence="8">
    <location>
        <begin position="302"/>
        <end position="305"/>
    </location>
    <ligand>
        <name>ATP</name>
        <dbReference type="ChEBI" id="CHEBI:30616"/>
    </ligand>
</feature>
<dbReference type="PANTHER" id="PTHR10745:SF8">
    <property type="entry name" value="DNA POLYMERASE SUBUNIT GAMMA-2, MITOCHONDRIAL"/>
    <property type="match status" value="1"/>
</dbReference>
<dbReference type="GO" id="GO:0004820">
    <property type="term" value="F:glycine-tRNA ligase activity"/>
    <property type="evidence" value="ECO:0007669"/>
    <property type="project" value="UniProtKB-UniRule"/>
</dbReference>
<feature type="binding site" evidence="8">
    <location>
        <begin position="188"/>
        <end position="192"/>
    </location>
    <ligand>
        <name>substrate</name>
    </ligand>
</feature>
<sequence length="431" mass="49938">MERVVALSKRRGFVYQSSEIYGGLNAVYDYGPYGVAMRRNIRNLWWRHVVELRDDVVGLEASILMNPEVWRASGHLANFTDPMADCLGECKKRWREDHLEDRTRCPECGGRLSPARQFNLMFKTFIGPVEEDANVVYLRPETAQGMFVDFKNVLNSMRVKVPFGIAQQGRAFRNEISPGNFIFRLREFEQMEMEFFCRPGSDEEWHRHWLAERYRWYVEVLGIRPERLRLRPHEKEELSHYSKATSDIEYDFPFGWGELEGVANRTDFDLGAHQKQSGQDLSYLDAESGDRFLPYVIEPAAGVDRIMVTALVDAYREESVRGETRVVLGLHPNVAPVQVAVLPLSKKVTLIGCAREVQSVLRRRFRVEYDQTGGNIGRRYRRQDEIGTPYCVTVDFESLEDHAVTIRERDSMEQERVSIEALVGRLGERLD</sequence>
<dbReference type="Gene3D" id="3.30.930.10">
    <property type="entry name" value="Bira Bifunctional Protein, Domain 2"/>
    <property type="match status" value="1"/>
</dbReference>
<dbReference type="GO" id="GO:0006426">
    <property type="term" value="P:glycyl-tRNA aminoacylation"/>
    <property type="evidence" value="ECO:0007669"/>
    <property type="project" value="UniProtKB-UniRule"/>
</dbReference>
<reference evidence="10 11" key="1">
    <citation type="submission" date="2020-10" db="EMBL/GenBank/DDBJ databases">
        <title>Ca. Dormibacterota MAGs.</title>
        <authorList>
            <person name="Montgomery K."/>
        </authorList>
    </citation>
    <scope>NUCLEOTIDE SEQUENCE [LARGE SCALE GENOMIC DNA]</scope>
    <source>
        <strain evidence="10">SC8811_S16_3</strain>
    </source>
</reference>
<dbReference type="AlphaFoldDB" id="A0A934K930"/>
<dbReference type="PRINTS" id="PR01043">
    <property type="entry name" value="TRNASYNTHGLY"/>
</dbReference>
<keyword evidence="6 8" id="KW-0648">Protein biosynthesis</keyword>
<dbReference type="GO" id="GO:1990742">
    <property type="term" value="C:microvesicle"/>
    <property type="evidence" value="ECO:0007669"/>
    <property type="project" value="UniProtKB-ARBA"/>
</dbReference>
<dbReference type="EMBL" id="JAEKNQ010000023">
    <property type="protein sequence ID" value="MBJ7602757.1"/>
    <property type="molecule type" value="Genomic_DNA"/>
</dbReference>
<dbReference type="NCBIfam" id="NF003211">
    <property type="entry name" value="PRK04173.1"/>
    <property type="match status" value="1"/>
</dbReference>
<dbReference type="InterPro" id="IPR022961">
    <property type="entry name" value="Gly_tRNA_ligase_bac"/>
</dbReference>
<dbReference type="CDD" id="cd00774">
    <property type="entry name" value="GlyRS-like_core"/>
    <property type="match status" value="1"/>
</dbReference>
<comment type="catalytic activity">
    <reaction evidence="8">
        <text>tRNA(Gly) + glycine + ATP = glycyl-tRNA(Gly) + AMP + diphosphate</text>
        <dbReference type="Rhea" id="RHEA:16013"/>
        <dbReference type="Rhea" id="RHEA-COMP:9664"/>
        <dbReference type="Rhea" id="RHEA-COMP:9683"/>
        <dbReference type="ChEBI" id="CHEBI:30616"/>
        <dbReference type="ChEBI" id="CHEBI:33019"/>
        <dbReference type="ChEBI" id="CHEBI:57305"/>
        <dbReference type="ChEBI" id="CHEBI:78442"/>
        <dbReference type="ChEBI" id="CHEBI:78522"/>
        <dbReference type="ChEBI" id="CHEBI:456215"/>
        <dbReference type="EC" id="6.1.1.14"/>
    </reaction>
</comment>
<comment type="caution">
    <text evidence="10">The sequence shown here is derived from an EMBL/GenBank/DDBJ whole genome shotgun (WGS) entry which is preliminary data.</text>
</comment>
<keyword evidence="3 8" id="KW-0436">Ligase</keyword>
<comment type="subunit">
    <text evidence="8">Homodimer.</text>
</comment>
<evidence type="ECO:0000256" key="6">
    <source>
        <dbReference type="ARBA" id="ARBA00022917"/>
    </source>
</evidence>
<evidence type="ECO:0000313" key="10">
    <source>
        <dbReference type="EMBL" id="MBJ7602757.1"/>
    </source>
</evidence>
<keyword evidence="7 8" id="KW-0030">Aminoacyl-tRNA synthetase</keyword>
<dbReference type="InterPro" id="IPR004154">
    <property type="entry name" value="Anticodon-bd"/>
</dbReference>
<dbReference type="InterPro" id="IPR002315">
    <property type="entry name" value="tRNA-synt_gly"/>
</dbReference>
<feature type="binding site" evidence="8">
    <location>
        <begin position="258"/>
        <end position="259"/>
    </location>
    <ligand>
        <name>ATP</name>
        <dbReference type="ChEBI" id="CHEBI:30616"/>
    </ligand>
</feature>
<dbReference type="HAMAP" id="MF_00253_B">
    <property type="entry name" value="Gly_tRNA_synth_B"/>
    <property type="match status" value="1"/>
</dbReference>
<dbReference type="GO" id="GO:0015966">
    <property type="term" value="P:diadenosine tetraphosphate biosynthetic process"/>
    <property type="evidence" value="ECO:0007669"/>
    <property type="project" value="UniProtKB-ARBA"/>
</dbReference>
<comment type="function">
    <text evidence="8">Catalyzes the attachment of glycine to tRNA(Gly).</text>
</comment>
<feature type="binding site" evidence="8">
    <location>
        <position position="141"/>
    </location>
    <ligand>
        <name>substrate</name>
    </ligand>
</feature>
<protein>
    <recommendedName>
        <fullName evidence="8">Glycine--tRNA ligase</fullName>
        <ecNumber evidence="8">6.1.1.14</ecNumber>
    </recommendedName>
    <alternativeName>
        <fullName evidence="8">Glycyl-tRNA synthetase</fullName>
        <shortName evidence="8">GlyRS</shortName>
    </alternativeName>
</protein>
<dbReference type="Proteomes" id="UP000620075">
    <property type="component" value="Unassembled WGS sequence"/>
</dbReference>
<evidence type="ECO:0000259" key="9">
    <source>
        <dbReference type="PROSITE" id="PS50862"/>
    </source>
</evidence>
<evidence type="ECO:0000256" key="4">
    <source>
        <dbReference type="ARBA" id="ARBA00022741"/>
    </source>
</evidence>
<dbReference type="EC" id="6.1.1.14" evidence="8"/>
<dbReference type="InterPro" id="IPR033731">
    <property type="entry name" value="GlyRS-like_core"/>
</dbReference>
<evidence type="ECO:0000256" key="8">
    <source>
        <dbReference type="HAMAP-Rule" id="MF_00253"/>
    </source>
</evidence>
<dbReference type="InterPro" id="IPR027031">
    <property type="entry name" value="Gly-tRNA_synthase/POLG2"/>
</dbReference>
<feature type="binding site" evidence="8">
    <location>
        <begin position="173"/>
        <end position="175"/>
    </location>
    <ligand>
        <name>ATP</name>
        <dbReference type="ChEBI" id="CHEBI:30616"/>
    </ligand>
</feature>
<dbReference type="SUPFAM" id="SSF55681">
    <property type="entry name" value="Class II aaRS and biotin synthetases"/>
    <property type="match status" value="1"/>
</dbReference>
<name>A0A934K930_9BACT</name>
<dbReference type="Pfam" id="PF03129">
    <property type="entry name" value="HGTP_anticodon"/>
    <property type="match status" value="1"/>
</dbReference>
<dbReference type="SUPFAM" id="SSF52954">
    <property type="entry name" value="Class II aaRS ABD-related"/>
    <property type="match status" value="1"/>
</dbReference>
<gene>
    <name evidence="8" type="primary">glyQS</name>
    <name evidence="10" type="ORF">JF888_06140</name>
</gene>
<organism evidence="10 11">
    <name type="scientific">Candidatus Dormiibacter inghamiae</name>
    <dbReference type="NCBI Taxonomy" id="3127013"/>
    <lineage>
        <taxon>Bacteria</taxon>
        <taxon>Bacillati</taxon>
        <taxon>Candidatus Dormiibacterota</taxon>
        <taxon>Candidatus Dormibacteria</taxon>
        <taxon>Candidatus Dormibacterales</taxon>
        <taxon>Candidatus Dormibacteraceae</taxon>
        <taxon>Candidatus Dormiibacter</taxon>
    </lineage>
</organism>
<dbReference type="NCBIfam" id="TIGR00389">
    <property type="entry name" value="glyS_dimeric"/>
    <property type="match status" value="1"/>
</dbReference>
<dbReference type="InterPro" id="IPR045864">
    <property type="entry name" value="aa-tRNA-synth_II/BPL/LPL"/>
</dbReference>
<feature type="binding site" evidence="8">
    <location>
        <begin position="298"/>
        <end position="302"/>
    </location>
    <ligand>
        <name>substrate</name>
    </ligand>
</feature>
<proteinExistence type="inferred from homology"/>
<feature type="binding site" evidence="8">
    <location>
        <position position="95"/>
    </location>
    <ligand>
        <name>substrate</name>
    </ligand>
</feature>
<evidence type="ECO:0000313" key="11">
    <source>
        <dbReference type="Proteomes" id="UP000620075"/>
    </source>
</evidence>
<evidence type="ECO:0000256" key="7">
    <source>
        <dbReference type="ARBA" id="ARBA00023146"/>
    </source>
</evidence>
<evidence type="ECO:0000256" key="3">
    <source>
        <dbReference type="ARBA" id="ARBA00022598"/>
    </source>
</evidence>
<dbReference type="GO" id="GO:0005829">
    <property type="term" value="C:cytosol"/>
    <property type="evidence" value="ECO:0007669"/>
    <property type="project" value="UniProtKB-ARBA"/>
</dbReference>
<keyword evidence="5 8" id="KW-0067">ATP-binding</keyword>
<accession>A0A934K930</accession>
<keyword evidence="2 8" id="KW-0963">Cytoplasm</keyword>
<keyword evidence="4 8" id="KW-0547">Nucleotide-binding</keyword>
<dbReference type="CDD" id="cd00858">
    <property type="entry name" value="GlyRS_anticodon"/>
    <property type="match status" value="1"/>
</dbReference>
<dbReference type="FunFam" id="3.40.50.800:FF:000002">
    <property type="entry name" value="Glycine--tRNA ligase"/>
    <property type="match status" value="1"/>
</dbReference>
<evidence type="ECO:0000256" key="2">
    <source>
        <dbReference type="ARBA" id="ARBA00022490"/>
    </source>
</evidence>
<dbReference type="GO" id="GO:0004081">
    <property type="term" value="F:bis(5'-nucleosyl)-tetraphosphatase (asymmetrical) activity"/>
    <property type="evidence" value="ECO:0007669"/>
    <property type="project" value="UniProtKB-ARBA"/>
</dbReference>
<dbReference type="PROSITE" id="PS50862">
    <property type="entry name" value="AA_TRNA_LIGASE_II"/>
    <property type="match status" value="1"/>
</dbReference>
<evidence type="ECO:0000256" key="5">
    <source>
        <dbReference type="ARBA" id="ARBA00022840"/>
    </source>
</evidence>
<dbReference type="InterPro" id="IPR006195">
    <property type="entry name" value="aa-tRNA-synth_II"/>
</dbReference>
<comment type="similarity">
    <text evidence="1 8">Belongs to the class-II aminoacyl-tRNA synthetase family.</text>
</comment>
<feature type="domain" description="Aminoacyl-transfer RNA synthetases class-II family profile" evidence="9">
    <location>
        <begin position="2"/>
        <end position="332"/>
    </location>
</feature>
<comment type="subcellular location">
    <subcellularLocation>
        <location evidence="8">Cytoplasm</location>
    </subcellularLocation>
</comment>
<dbReference type="PANTHER" id="PTHR10745">
    <property type="entry name" value="GLYCYL-TRNA SYNTHETASE/DNA POLYMERASE SUBUNIT GAMMA-2"/>
    <property type="match status" value="1"/>
</dbReference>